<evidence type="ECO:0000256" key="1">
    <source>
        <dbReference type="SAM" id="SignalP"/>
    </source>
</evidence>
<evidence type="ECO:0008006" key="3">
    <source>
        <dbReference type="Google" id="ProtNLM"/>
    </source>
</evidence>
<dbReference type="KEGG" id="fld:ABNE31_00365"/>
<proteinExistence type="predicted"/>
<keyword evidence="1" id="KW-0732">Signal</keyword>
<name>A0AAU7MYQ9_9FLAO</name>
<feature type="signal peptide" evidence="1">
    <location>
        <begin position="1"/>
        <end position="22"/>
    </location>
</feature>
<evidence type="ECO:0000313" key="2">
    <source>
        <dbReference type="EMBL" id="XBQ23384.1"/>
    </source>
</evidence>
<sequence length="191" mass="21687">MKKIIALTISFMFLLLNNKIHSQDGTGGLSIESSIPYWLSDGYSIGASYFKPNSHFSFGSSVEGLTYTNENLKETVFKNGENLEQVRLRYLIRTEVRYYLNMDKEGFYGGVRIGYEEWTIKFNGFEASVDDSFMSPIVGYCWYPWGKKGLMIHPYLGAIFILGEGEAILADETFKLNSVLPNPGIIIGWRI</sequence>
<organism evidence="2">
    <name type="scientific">Flagellimonas sp. MMG031</name>
    <dbReference type="NCBI Taxonomy" id="3158549"/>
    <lineage>
        <taxon>Bacteria</taxon>
        <taxon>Pseudomonadati</taxon>
        <taxon>Bacteroidota</taxon>
        <taxon>Flavobacteriia</taxon>
        <taxon>Flavobacteriales</taxon>
        <taxon>Flavobacteriaceae</taxon>
        <taxon>Flagellimonas</taxon>
    </lineage>
</organism>
<accession>A0AAU7MYQ9</accession>
<dbReference type="EMBL" id="CP157804">
    <property type="protein sequence ID" value="XBQ23384.1"/>
    <property type="molecule type" value="Genomic_DNA"/>
</dbReference>
<feature type="chain" id="PRO_5043380707" description="DUF3575 domain-containing protein" evidence="1">
    <location>
        <begin position="23"/>
        <end position="191"/>
    </location>
</feature>
<gene>
    <name evidence="2" type="ORF">ABNE31_00365</name>
</gene>
<protein>
    <recommendedName>
        <fullName evidence="3">DUF3575 domain-containing protein</fullName>
    </recommendedName>
</protein>
<dbReference type="AlphaFoldDB" id="A0AAU7MYQ9"/>
<dbReference type="RefSeq" id="WP_252080635.1">
    <property type="nucleotide sequence ID" value="NZ_CP157804.1"/>
</dbReference>
<reference evidence="2" key="1">
    <citation type="submission" date="2024-05" db="EMBL/GenBank/DDBJ databases">
        <title>Draft Genome Sequences of Flagellimonas sp. MMG031 and Marinobacter sp. MMG032 Isolated from the dinoflagellate Symbiodinium pilosum.</title>
        <authorList>
            <person name="Shikuma N.J."/>
            <person name="Farrell M.V."/>
        </authorList>
    </citation>
    <scope>NUCLEOTIDE SEQUENCE</scope>
    <source>
        <strain evidence="2">MMG031</strain>
    </source>
</reference>